<comment type="subunit">
    <text evidence="6">Interacts with FtsZ.</text>
</comment>
<dbReference type="GO" id="GO:0000917">
    <property type="term" value="P:division septum assembly"/>
    <property type="evidence" value="ECO:0007669"/>
    <property type="project" value="UniProtKB-KW"/>
</dbReference>
<evidence type="ECO:0000256" key="1">
    <source>
        <dbReference type="ARBA" id="ARBA00022618"/>
    </source>
</evidence>
<feature type="region of interest" description="Disordered" evidence="7">
    <location>
        <begin position="146"/>
        <end position="166"/>
    </location>
</feature>
<dbReference type="GO" id="GO:0006281">
    <property type="term" value="P:DNA repair"/>
    <property type="evidence" value="ECO:0007669"/>
    <property type="project" value="TreeGrafter"/>
</dbReference>
<dbReference type="Gene3D" id="3.40.50.300">
    <property type="entry name" value="P-loop containing nucleotide triphosphate hydrolases"/>
    <property type="match status" value="1"/>
</dbReference>
<reference evidence="8 9" key="1">
    <citation type="submission" date="2018-07" db="EMBL/GenBank/DDBJ databases">
        <title>Genomic Encyclopedia of Type Strains, Phase IV (KMG-IV): sequencing the most valuable type-strain genomes for metagenomic binning, comparative biology and taxonomic classification.</title>
        <authorList>
            <person name="Goeker M."/>
        </authorList>
    </citation>
    <scope>NUCLEOTIDE SEQUENCE [LARGE SCALE GENOMIC DNA]</scope>
    <source>
        <strain evidence="8 9">DSM 103736</strain>
    </source>
</reference>
<dbReference type="Proteomes" id="UP000254848">
    <property type="component" value="Unassembled WGS sequence"/>
</dbReference>
<dbReference type="InterPro" id="IPR050356">
    <property type="entry name" value="SulA_CellDiv_inhibitor"/>
</dbReference>
<evidence type="ECO:0000256" key="4">
    <source>
        <dbReference type="ARBA" id="ARBA00023236"/>
    </source>
</evidence>
<comment type="caution">
    <text evidence="8">The sequence shown here is derived from an EMBL/GenBank/DDBJ whole genome shotgun (WGS) entry which is preliminary data.</text>
</comment>
<keyword evidence="9" id="KW-1185">Reference proteome</keyword>
<dbReference type="InterPro" id="IPR004596">
    <property type="entry name" value="Cell_div_suppressor_SulA"/>
</dbReference>
<evidence type="ECO:0000256" key="2">
    <source>
        <dbReference type="ARBA" id="ARBA00022763"/>
    </source>
</evidence>
<evidence type="ECO:0000313" key="9">
    <source>
        <dbReference type="Proteomes" id="UP000254848"/>
    </source>
</evidence>
<comment type="induction">
    <text evidence="6">By DNA damage, as part of the SOS response.</text>
</comment>
<dbReference type="OrthoDB" id="6464784at2"/>
<dbReference type="PANTHER" id="PTHR35369">
    <property type="entry name" value="BLR3025 PROTEIN-RELATED"/>
    <property type="match status" value="1"/>
</dbReference>
<comment type="caution">
    <text evidence="6">Lacks conserved residue(s) required for the propagation of feature annotation.</text>
</comment>
<accession>A0A370QMR3</accession>
<organism evidence="8 9">
    <name type="scientific">Enterobacillus tribolii</name>
    <dbReference type="NCBI Taxonomy" id="1487935"/>
    <lineage>
        <taxon>Bacteria</taxon>
        <taxon>Pseudomonadati</taxon>
        <taxon>Pseudomonadota</taxon>
        <taxon>Gammaproteobacteria</taxon>
        <taxon>Enterobacterales</taxon>
        <taxon>Hafniaceae</taxon>
        <taxon>Enterobacillus</taxon>
    </lineage>
</organism>
<dbReference type="NCBIfam" id="NF007892">
    <property type="entry name" value="PRK10595.1"/>
    <property type="match status" value="1"/>
</dbReference>
<comment type="similarity">
    <text evidence="6">Belongs to the SulA family.</text>
</comment>
<evidence type="ECO:0000256" key="6">
    <source>
        <dbReference type="HAMAP-Rule" id="MF_01179"/>
    </source>
</evidence>
<dbReference type="SUPFAM" id="SSF52540">
    <property type="entry name" value="P-loop containing nucleoside triphosphate hydrolases"/>
    <property type="match status" value="1"/>
</dbReference>
<proteinExistence type="evidence at transcript level"/>
<evidence type="ECO:0000256" key="7">
    <source>
        <dbReference type="SAM" id="MobiDB-lite"/>
    </source>
</evidence>
<evidence type="ECO:0000313" key="8">
    <source>
        <dbReference type="EMBL" id="RDK89608.1"/>
    </source>
</evidence>
<dbReference type="InterPro" id="IPR027417">
    <property type="entry name" value="P-loop_NTPase"/>
</dbReference>
<dbReference type="PANTHER" id="PTHR35369:SF4">
    <property type="entry name" value="CELL DIVISION INHIBITOR SULA"/>
    <property type="match status" value="1"/>
</dbReference>
<comment type="function">
    <text evidence="6">Component of the SOS system and an inhibitor of cell division. Accumulation of SulA causes rapid cessation of cell division and the appearance of long, non-septate filaments. In the presence of GTP, binds a polymerization-competent form of FtsZ in a 1:1 ratio, thus inhibiting FtsZ polymerization and therefore preventing it from participating in the assembly of the Z ring. This mechanism prevents the premature segregation of damaged DNA to daughter cells during cell division.</text>
</comment>
<keyword evidence="3 6" id="KW-0717">Septation</keyword>
<protein>
    <recommendedName>
        <fullName evidence="6">Cell division inhibitor SulA</fullName>
    </recommendedName>
</protein>
<dbReference type="EMBL" id="QRAP01000007">
    <property type="protein sequence ID" value="RDK89608.1"/>
    <property type="molecule type" value="Genomic_DNA"/>
</dbReference>
<evidence type="ECO:0000256" key="5">
    <source>
        <dbReference type="ARBA" id="ARBA00023306"/>
    </source>
</evidence>
<dbReference type="GO" id="GO:0051782">
    <property type="term" value="P:negative regulation of cell division"/>
    <property type="evidence" value="ECO:0007669"/>
    <property type="project" value="UniProtKB-UniRule"/>
</dbReference>
<dbReference type="RefSeq" id="WP_115459474.1">
    <property type="nucleotide sequence ID" value="NZ_QRAP01000007.1"/>
</dbReference>
<sequence length="166" mass="19013">MHAQSLYLRRSAARPSRQMRFDFDRPASGGMISELVYGEHQAAMSLLLLPLLRQLGQQSRWQLWLNSPQRPNKSWLERAGLPANKIMRFEQNSPIESAEIMLKALRSGNYSVVLGWLPAVDEETRRRLNEAAHEGQCIGLILHQESSRSVPERPQSGLKIQTKLYH</sequence>
<dbReference type="PIRSF" id="PIRSF003093">
    <property type="entry name" value="SulA"/>
    <property type="match status" value="1"/>
</dbReference>
<name>A0A370QMR3_9GAMM</name>
<keyword evidence="5 6" id="KW-0131">Cell cycle</keyword>
<dbReference type="Pfam" id="PF03846">
    <property type="entry name" value="SulA"/>
    <property type="match status" value="1"/>
</dbReference>
<gene>
    <name evidence="6" type="primary">sulA</name>
    <name evidence="8" type="ORF">C8D90_107261</name>
</gene>
<dbReference type="NCBIfam" id="TIGR00623">
    <property type="entry name" value="SOS_SulA_coli"/>
    <property type="match status" value="1"/>
</dbReference>
<keyword evidence="2 6" id="KW-0227">DNA damage</keyword>
<comment type="PTM">
    <text evidence="6">Is rapidly cleaved and degraded by the Lon protease once DNA damage is repaired.</text>
</comment>
<keyword evidence="4 6" id="KW-0742">SOS response</keyword>
<dbReference type="HAMAP" id="MF_01179">
    <property type="entry name" value="SulA"/>
    <property type="match status" value="1"/>
</dbReference>
<dbReference type="InterPro" id="IPR047696">
    <property type="entry name" value="SulA_enterobact"/>
</dbReference>
<evidence type="ECO:0000256" key="3">
    <source>
        <dbReference type="ARBA" id="ARBA00023210"/>
    </source>
</evidence>
<dbReference type="AlphaFoldDB" id="A0A370QMR3"/>
<keyword evidence="1 6" id="KW-0132">Cell division</keyword>
<feature type="region of interest" description="FtsZ binding" evidence="6">
    <location>
        <begin position="104"/>
        <end position="110"/>
    </location>
</feature>
<feature type="site" description="Essential for degradation by Lon protease" evidence="6">
    <location>
        <position position="166"/>
    </location>
</feature>
<dbReference type="GO" id="GO:0009432">
    <property type="term" value="P:SOS response"/>
    <property type="evidence" value="ECO:0007669"/>
    <property type="project" value="UniProtKB-UniRule"/>
</dbReference>